<accession>A0ABQ9QIJ2</accession>
<reference evidence="1 2" key="1">
    <citation type="submission" date="2016-10" db="EMBL/GenBank/DDBJ databases">
        <title>The genome sequence of Colletotrichum fioriniae PJ7.</title>
        <authorList>
            <person name="Baroncelli R."/>
        </authorList>
    </citation>
    <scope>NUCLEOTIDE SEQUENCE [LARGE SCALE GENOMIC DNA]</scope>
    <source>
        <strain evidence="1 2">Tom-12</strain>
    </source>
</reference>
<protein>
    <submittedName>
        <fullName evidence="1">Uncharacterized protein</fullName>
    </submittedName>
</protein>
<organism evidence="1 2">
    <name type="scientific">Colletotrichum tamarilloi</name>
    <dbReference type="NCBI Taxonomy" id="1209934"/>
    <lineage>
        <taxon>Eukaryota</taxon>
        <taxon>Fungi</taxon>
        <taxon>Dikarya</taxon>
        <taxon>Ascomycota</taxon>
        <taxon>Pezizomycotina</taxon>
        <taxon>Sordariomycetes</taxon>
        <taxon>Hypocreomycetidae</taxon>
        <taxon>Glomerellales</taxon>
        <taxon>Glomerellaceae</taxon>
        <taxon>Colletotrichum</taxon>
        <taxon>Colletotrichum acutatum species complex</taxon>
    </lineage>
</organism>
<comment type="caution">
    <text evidence="1">The sequence shown here is derived from an EMBL/GenBank/DDBJ whole genome shotgun (WGS) entry which is preliminary data.</text>
</comment>
<name>A0ABQ9QIJ2_9PEZI</name>
<keyword evidence="2" id="KW-1185">Reference proteome</keyword>
<proteinExistence type="predicted"/>
<sequence>MSANDENVYALSTAEIEPEAAATLPILDGAAKLPYELVLNIMDYDVLHAESTDSSEITFGLDRDDDTALGVSFYLIDAHDCRKIRSMALGKFYFMYRLAPDGLNIPNFVFINPKKDMFQICKDWAWDALKHPSAELKPLLERMCKVYVGDYNFFTPTNSAKIEI</sequence>
<dbReference type="RefSeq" id="XP_060372999.1">
    <property type="nucleotide sequence ID" value="XM_060532429.1"/>
</dbReference>
<dbReference type="GeneID" id="85416667"/>
<evidence type="ECO:0000313" key="1">
    <source>
        <dbReference type="EMBL" id="KAK1471800.1"/>
    </source>
</evidence>
<gene>
    <name evidence="1" type="ORF">CTAM01_16436</name>
</gene>
<dbReference type="Proteomes" id="UP001227543">
    <property type="component" value="Unassembled WGS sequence"/>
</dbReference>
<dbReference type="EMBL" id="MLFU01000222">
    <property type="protein sequence ID" value="KAK1471800.1"/>
    <property type="molecule type" value="Genomic_DNA"/>
</dbReference>
<evidence type="ECO:0000313" key="2">
    <source>
        <dbReference type="Proteomes" id="UP001227543"/>
    </source>
</evidence>